<dbReference type="AlphaFoldDB" id="A0A1F6ASX7"/>
<protein>
    <submittedName>
        <fullName evidence="2">Uncharacterized protein</fullName>
    </submittedName>
</protein>
<keyword evidence="1" id="KW-0472">Membrane</keyword>
<name>A0A1F6ASX7_9BACT</name>
<feature type="transmembrane region" description="Helical" evidence="1">
    <location>
        <begin position="29"/>
        <end position="50"/>
    </location>
</feature>
<dbReference type="EMBL" id="MFJR01000002">
    <property type="protein sequence ID" value="OGG27407.1"/>
    <property type="molecule type" value="Genomic_DNA"/>
</dbReference>
<sequence>MKKLRKSRSHHSRNQKAVLPGWILFLKKYYLAALIVLLLPVIVGTSIGGVRTNQSRAQDLLSCLSCGFSFNPTCWAQCAVSSVSSGTLPGIPGGGTLPGNLPGGLPGLPPELARFAPCVNSSDLMSCVQNNLPIGGGLLPDSAACLSKCVSDPVSCLTSCLPGGIVGGSPGGNVVNNTPVPVRSTPIPTAPVNNNTCASQGGFCTARCSFDRNRYIGQYDCQSPSFCCKPYTSSATAAPRVTTIQPTRSLNIPSMTTPNITQPVASSGKGTCTCTCTGAYEGCLNCGIKIAGTCQTGSGSASGAGSVNSKEECNINECLKRAPGYAQTIGSQMAAAKGAQLCWVNVTSCSSAVFSQP</sequence>
<reference evidence="2 3" key="1">
    <citation type="journal article" date="2016" name="Nat. Commun.">
        <title>Thousands of microbial genomes shed light on interconnected biogeochemical processes in an aquifer system.</title>
        <authorList>
            <person name="Anantharaman K."/>
            <person name="Brown C.T."/>
            <person name="Hug L.A."/>
            <person name="Sharon I."/>
            <person name="Castelle C.J."/>
            <person name="Probst A.J."/>
            <person name="Thomas B.C."/>
            <person name="Singh A."/>
            <person name="Wilkins M.J."/>
            <person name="Karaoz U."/>
            <person name="Brodie E.L."/>
            <person name="Williams K.H."/>
            <person name="Hubbard S.S."/>
            <person name="Banfield J.F."/>
        </authorList>
    </citation>
    <scope>NUCLEOTIDE SEQUENCE [LARGE SCALE GENOMIC DNA]</scope>
</reference>
<keyword evidence="1" id="KW-1133">Transmembrane helix</keyword>
<dbReference type="Proteomes" id="UP000176609">
    <property type="component" value="Unassembled WGS sequence"/>
</dbReference>
<comment type="caution">
    <text evidence="2">The sequence shown here is derived from an EMBL/GenBank/DDBJ whole genome shotgun (WGS) entry which is preliminary data.</text>
</comment>
<gene>
    <name evidence="2" type="ORF">A2960_06425</name>
</gene>
<organism evidence="2 3">
    <name type="scientific">Candidatus Gottesmanbacteria bacterium RIFCSPLOWO2_01_FULL_39_12b</name>
    <dbReference type="NCBI Taxonomy" id="1798388"/>
    <lineage>
        <taxon>Bacteria</taxon>
        <taxon>Candidatus Gottesmaniibacteriota</taxon>
    </lineage>
</organism>
<evidence type="ECO:0000313" key="3">
    <source>
        <dbReference type="Proteomes" id="UP000176609"/>
    </source>
</evidence>
<evidence type="ECO:0000313" key="2">
    <source>
        <dbReference type="EMBL" id="OGG27407.1"/>
    </source>
</evidence>
<evidence type="ECO:0000256" key="1">
    <source>
        <dbReference type="SAM" id="Phobius"/>
    </source>
</evidence>
<proteinExistence type="predicted"/>
<keyword evidence="1" id="KW-0812">Transmembrane</keyword>
<accession>A0A1F6ASX7</accession>